<dbReference type="GO" id="GO:0051073">
    <property type="term" value="F:adenosylcobinamide-GDP ribazoletransferase activity"/>
    <property type="evidence" value="ECO:0007669"/>
    <property type="project" value="UniProtKB-UniRule"/>
</dbReference>
<keyword evidence="8 19" id="KW-0169">Cobalamin biosynthesis</keyword>
<dbReference type="GO" id="GO:0005886">
    <property type="term" value="C:plasma membrane"/>
    <property type="evidence" value="ECO:0007669"/>
    <property type="project" value="UniProtKB-SubCell"/>
</dbReference>
<evidence type="ECO:0000256" key="19">
    <source>
        <dbReference type="HAMAP-Rule" id="MF_00719"/>
    </source>
</evidence>
<feature type="transmembrane region" description="Helical" evidence="19">
    <location>
        <begin position="260"/>
        <end position="279"/>
    </location>
</feature>
<keyword evidence="10 19" id="KW-0812">Transmembrane</keyword>
<dbReference type="UniPathway" id="UPA00148">
    <property type="reaction ID" value="UER00238"/>
</dbReference>
<evidence type="ECO:0000256" key="4">
    <source>
        <dbReference type="ARBA" id="ARBA00010561"/>
    </source>
</evidence>
<feature type="transmembrane region" description="Helical" evidence="19">
    <location>
        <begin position="166"/>
        <end position="187"/>
    </location>
</feature>
<name>A0A2R6B167_9ARCH</name>
<evidence type="ECO:0000256" key="6">
    <source>
        <dbReference type="ARBA" id="ARBA00015850"/>
    </source>
</evidence>
<feature type="transmembrane region" description="Helical" evidence="19">
    <location>
        <begin position="140"/>
        <end position="160"/>
    </location>
</feature>
<dbReference type="PANTHER" id="PTHR34148">
    <property type="entry name" value="ADENOSYLCOBINAMIDE-GDP RIBAZOLETRANSFERASE"/>
    <property type="match status" value="1"/>
</dbReference>
<feature type="transmembrane region" description="Helical" evidence="19">
    <location>
        <begin position="208"/>
        <end position="226"/>
    </location>
</feature>
<evidence type="ECO:0000313" key="21">
    <source>
        <dbReference type="Proteomes" id="UP000240322"/>
    </source>
</evidence>
<evidence type="ECO:0000256" key="5">
    <source>
        <dbReference type="ARBA" id="ARBA00013200"/>
    </source>
</evidence>
<evidence type="ECO:0000256" key="12">
    <source>
        <dbReference type="ARBA" id="ARBA00022989"/>
    </source>
</evidence>
<evidence type="ECO:0000256" key="1">
    <source>
        <dbReference type="ARBA" id="ARBA00001946"/>
    </source>
</evidence>
<proteinExistence type="inferred from homology"/>
<dbReference type="Pfam" id="PF02654">
    <property type="entry name" value="CobS"/>
    <property type="match status" value="1"/>
</dbReference>
<evidence type="ECO:0000256" key="14">
    <source>
        <dbReference type="ARBA" id="ARBA00025228"/>
    </source>
</evidence>
<evidence type="ECO:0000256" key="17">
    <source>
        <dbReference type="ARBA" id="ARBA00048623"/>
    </source>
</evidence>
<comment type="cofactor">
    <cofactor evidence="1 19">
        <name>Mg(2+)</name>
        <dbReference type="ChEBI" id="CHEBI:18420"/>
    </cofactor>
</comment>
<dbReference type="EMBL" id="NEXE01000005">
    <property type="protein sequence ID" value="PSN92356.1"/>
    <property type="molecule type" value="Genomic_DNA"/>
</dbReference>
<evidence type="ECO:0000256" key="11">
    <source>
        <dbReference type="ARBA" id="ARBA00022842"/>
    </source>
</evidence>
<comment type="subcellular location">
    <subcellularLocation>
        <location evidence="2 19">Cell membrane</location>
        <topology evidence="2 19">Multi-pass membrane protein</topology>
    </subcellularLocation>
</comment>
<comment type="similarity">
    <text evidence="4 19">Belongs to the CobS family.</text>
</comment>
<comment type="function">
    <text evidence="14 19">Joins adenosylcobinamide-GDP and alpha-ribazole to generate adenosylcobalamin (Ado-cobalamin). Also synthesizes adenosylcobalamin 5'-phosphate from adenosylcobinamide-GDP and alpha-ribazole 5'-phosphate.</text>
</comment>
<keyword evidence="11 19" id="KW-0460">Magnesium</keyword>
<dbReference type="AlphaFoldDB" id="A0A2R6B167"/>
<dbReference type="Proteomes" id="UP000240322">
    <property type="component" value="Unassembled WGS sequence"/>
</dbReference>
<keyword evidence="9 19" id="KW-0808">Transferase</keyword>
<comment type="caution">
    <text evidence="20">The sequence shown here is derived from an EMBL/GenBank/DDBJ whole genome shotgun (WGS) entry which is preliminary data.</text>
</comment>
<dbReference type="HAMAP" id="MF_00719">
    <property type="entry name" value="CobS"/>
    <property type="match status" value="1"/>
</dbReference>
<dbReference type="PANTHER" id="PTHR34148:SF1">
    <property type="entry name" value="ADENOSYLCOBINAMIDE-GDP RIBAZOLETRANSFERASE"/>
    <property type="match status" value="1"/>
</dbReference>
<sequence length="280" mass="29647">MPRQVAHVSGRRTLRTHRRRGIKGVQRDRACKMNPAKMVRAALSFLTSVPLPGGPTTIEDVAQATPIFPIIGYLTGGVSGVILYLSLRVFNPFLSSTLAIAALLLVTGANELDGFVDFADGAMCVGSYQRRLEAMRDPHLGVGGMAAGLLAFSVQLFSWAQLSRAPFTATLVYEVFGKLAMVYLSVLGSSVTPSSAEPVTKHMHTRRGAVLAVASTLLCVPMVLLVGLTPTLSLIVLDLVCATFLMVVSKRLIGGLSGDVFGAANIIAGSACTLLIVRLH</sequence>
<feature type="transmembrane region" description="Helical" evidence="19">
    <location>
        <begin position="67"/>
        <end position="87"/>
    </location>
</feature>
<evidence type="ECO:0000256" key="3">
    <source>
        <dbReference type="ARBA" id="ARBA00004663"/>
    </source>
</evidence>
<evidence type="ECO:0000256" key="16">
    <source>
        <dbReference type="ARBA" id="ARBA00032853"/>
    </source>
</evidence>
<dbReference type="GO" id="GO:0009236">
    <property type="term" value="P:cobalamin biosynthetic process"/>
    <property type="evidence" value="ECO:0007669"/>
    <property type="project" value="UniProtKB-UniRule"/>
</dbReference>
<evidence type="ECO:0000256" key="18">
    <source>
        <dbReference type="ARBA" id="ARBA00049504"/>
    </source>
</evidence>
<keyword evidence="13 19" id="KW-0472">Membrane</keyword>
<dbReference type="NCBIfam" id="TIGR00317">
    <property type="entry name" value="cobS"/>
    <property type="match status" value="1"/>
</dbReference>
<keyword evidence="12 19" id="KW-1133">Transmembrane helix</keyword>
<gene>
    <name evidence="19" type="primary">cobS</name>
    <name evidence="20" type="ORF">B9Q03_01130</name>
</gene>
<dbReference type="InterPro" id="IPR003805">
    <property type="entry name" value="CobS"/>
</dbReference>
<keyword evidence="7 19" id="KW-1003">Cell membrane</keyword>
<evidence type="ECO:0000256" key="10">
    <source>
        <dbReference type="ARBA" id="ARBA00022692"/>
    </source>
</evidence>
<evidence type="ECO:0000256" key="8">
    <source>
        <dbReference type="ARBA" id="ARBA00022573"/>
    </source>
</evidence>
<dbReference type="EC" id="2.7.8.26" evidence="5 19"/>
<evidence type="ECO:0000256" key="9">
    <source>
        <dbReference type="ARBA" id="ARBA00022679"/>
    </source>
</evidence>
<accession>A0A2R6B167</accession>
<organism evidence="20 21">
    <name type="scientific">Candidatus Marsarchaeota G2 archaeon OSP_D</name>
    <dbReference type="NCBI Taxonomy" id="1978157"/>
    <lineage>
        <taxon>Archaea</taxon>
        <taxon>Candidatus Marsarchaeota</taxon>
        <taxon>Candidatus Marsarchaeota group 2</taxon>
    </lineage>
</organism>
<dbReference type="GO" id="GO:0008818">
    <property type="term" value="F:cobalamin 5'-phosphate synthase activity"/>
    <property type="evidence" value="ECO:0007669"/>
    <property type="project" value="UniProtKB-UniRule"/>
</dbReference>
<evidence type="ECO:0000256" key="13">
    <source>
        <dbReference type="ARBA" id="ARBA00023136"/>
    </source>
</evidence>
<evidence type="ECO:0000256" key="15">
    <source>
        <dbReference type="ARBA" id="ARBA00032605"/>
    </source>
</evidence>
<evidence type="ECO:0000256" key="7">
    <source>
        <dbReference type="ARBA" id="ARBA00022475"/>
    </source>
</evidence>
<evidence type="ECO:0000313" key="20">
    <source>
        <dbReference type="EMBL" id="PSN92356.1"/>
    </source>
</evidence>
<comment type="catalytic activity">
    <reaction evidence="17 19">
        <text>alpha-ribazole + adenosylcob(III)inamide-GDP = adenosylcob(III)alamin + GMP + H(+)</text>
        <dbReference type="Rhea" id="RHEA:16049"/>
        <dbReference type="ChEBI" id="CHEBI:10329"/>
        <dbReference type="ChEBI" id="CHEBI:15378"/>
        <dbReference type="ChEBI" id="CHEBI:18408"/>
        <dbReference type="ChEBI" id="CHEBI:58115"/>
        <dbReference type="ChEBI" id="CHEBI:60487"/>
        <dbReference type="EC" id="2.7.8.26"/>
    </reaction>
</comment>
<evidence type="ECO:0000256" key="2">
    <source>
        <dbReference type="ARBA" id="ARBA00004651"/>
    </source>
</evidence>
<protein>
    <recommendedName>
        <fullName evidence="6 19">Adenosylcobinamide-GDP ribazoletransferase</fullName>
        <ecNumber evidence="5 19">2.7.8.26</ecNumber>
    </recommendedName>
    <alternativeName>
        <fullName evidence="16 19">Cobalamin synthase</fullName>
    </alternativeName>
    <alternativeName>
        <fullName evidence="15 19">Cobalamin-5'-phosphate synthase</fullName>
    </alternativeName>
</protein>
<comment type="pathway">
    <text evidence="3 19">Cofactor biosynthesis; adenosylcobalamin biosynthesis; adenosylcobalamin from cob(II)yrinate a,c-diamide: step 7/7.</text>
</comment>
<reference evidence="20 21" key="1">
    <citation type="submission" date="2017-04" db="EMBL/GenBank/DDBJ databases">
        <title>Novel microbial lineages endemic to geothermal iron-oxide mats fill important gaps in the evolutionary history of Archaea.</title>
        <authorList>
            <person name="Jay Z.J."/>
            <person name="Beam J.P."/>
            <person name="Dlakic M."/>
            <person name="Rusch D.B."/>
            <person name="Kozubal M.A."/>
            <person name="Inskeep W.P."/>
        </authorList>
    </citation>
    <scope>NUCLEOTIDE SEQUENCE [LARGE SCALE GENOMIC DNA]</scope>
    <source>
        <strain evidence="20">OSP_D</strain>
    </source>
</reference>
<comment type="catalytic activity">
    <reaction evidence="18 19">
        <text>alpha-ribazole 5'-phosphate + adenosylcob(III)inamide-GDP = adenosylcob(III)alamin 5'-phosphate + GMP + H(+)</text>
        <dbReference type="Rhea" id="RHEA:23560"/>
        <dbReference type="ChEBI" id="CHEBI:15378"/>
        <dbReference type="ChEBI" id="CHEBI:57918"/>
        <dbReference type="ChEBI" id="CHEBI:58115"/>
        <dbReference type="ChEBI" id="CHEBI:60487"/>
        <dbReference type="ChEBI" id="CHEBI:60493"/>
        <dbReference type="EC" id="2.7.8.26"/>
    </reaction>
</comment>